<sequence>MLLVEFSTDVIQLNEWSRRVGVALSVDSLGTPYARAHRHLLRQKKLLVEHHGFRELPPSDPRLLFTIECQPPHRSSNGLPRSPTMKLELPVHASSFFSPERRIQWQMVFHSALWPSLRHVVQPVDDILYLLQCLMPGLLLLVQVEGGWRTARGLPPPDWININKSMLVEIFGSDHYPGLYKAASDPKLAFITAPER</sequence>
<gene>
    <name evidence="1" type="ORF">Clacol_006635</name>
</gene>
<comment type="caution">
    <text evidence="1">The sequence shown here is derived from an EMBL/GenBank/DDBJ whole genome shotgun (WGS) entry which is preliminary data.</text>
</comment>
<evidence type="ECO:0000313" key="1">
    <source>
        <dbReference type="EMBL" id="GJJ12393.1"/>
    </source>
</evidence>
<name>A0AAV5AFW4_9AGAM</name>
<dbReference type="Proteomes" id="UP001050691">
    <property type="component" value="Unassembled WGS sequence"/>
</dbReference>
<keyword evidence="2" id="KW-1185">Reference proteome</keyword>
<reference evidence="1" key="1">
    <citation type="submission" date="2021-10" db="EMBL/GenBank/DDBJ databases">
        <title>De novo Genome Assembly of Clathrus columnatus (Basidiomycota, Fungi) Using Illumina and Nanopore Sequence Data.</title>
        <authorList>
            <person name="Ogiso-Tanaka E."/>
            <person name="Itagaki H."/>
            <person name="Hosoya T."/>
            <person name="Hosaka K."/>
        </authorList>
    </citation>
    <scope>NUCLEOTIDE SEQUENCE</scope>
    <source>
        <strain evidence="1">MO-923</strain>
    </source>
</reference>
<accession>A0AAV5AFW4</accession>
<proteinExistence type="predicted"/>
<dbReference type="AlphaFoldDB" id="A0AAV5AFW4"/>
<protein>
    <submittedName>
        <fullName evidence="1">Uncharacterized protein</fullName>
    </submittedName>
</protein>
<dbReference type="EMBL" id="BPWL01000007">
    <property type="protein sequence ID" value="GJJ12393.1"/>
    <property type="molecule type" value="Genomic_DNA"/>
</dbReference>
<organism evidence="1 2">
    <name type="scientific">Clathrus columnatus</name>
    <dbReference type="NCBI Taxonomy" id="1419009"/>
    <lineage>
        <taxon>Eukaryota</taxon>
        <taxon>Fungi</taxon>
        <taxon>Dikarya</taxon>
        <taxon>Basidiomycota</taxon>
        <taxon>Agaricomycotina</taxon>
        <taxon>Agaricomycetes</taxon>
        <taxon>Phallomycetidae</taxon>
        <taxon>Phallales</taxon>
        <taxon>Clathraceae</taxon>
        <taxon>Clathrus</taxon>
    </lineage>
</organism>
<evidence type="ECO:0000313" key="2">
    <source>
        <dbReference type="Proteomes" id="UP001050691"/>
    </source>
</evidence>